<dbReference type="RefSeq" id="WP_311652867.1">
    <property type="nucleotide sequence ID" value="NZ_JAVRET010000158.1"/>
</dbReference>
<keyword evidence="3" id="KW-0808">Transferase</keyword>
<dbReference type="InterPro" id="IPR000182">
    <property type="entry name" value="GNAT_dom"/>
</dbReference>
<reference evidence="4" key="1">
    <citation type="submission" date="2023-07" db="EMBL/GenBank/DDBJ databases">
        <title>30 novel species of actinomycetes from the DSMZ collection.</title>
        <authorList>
            <person name="Nouioui I."/>
        </authorList>
    </citation>
    <scope>NUCLEOTIDE SEQUENCE [LARGE SCALE GENOMIC DNA]</scope>
    <source>
        <strain evidence="4">DSM 41979</strain>
    </source>
</reference>
<dbReference type="SUPFAM" id="SSF55729">
    <property type="entry name" value="Acyl-CoA N-acyltransferases (Nat)"/>
    <property type="match status" value="1"/>
</dbReference>
<feature type="compositionally biased region" description="Low complexity" evidence="1">
    <location>
        <begin position="65"/>
        <end position="76"/>
    </location>
</feature>
<name>A0ABU2RA85_9ACTN</name>
<feature type="domain" description="N-acetyltransferase" evidence="2">
    <location>
        <begin position="70"/>
        <end position="119"/>
    </location>
</feature>
<dbReference type="Proteomes" id="UP001183610">
    <property type="component" value="Unassembled WGS sequence"/>
</dbReference>
<sequence length="139" mass="15231">MVRPVGAGPGRRLLHRRGLRRAARRAPRRTGRGRLPLPRSARRRRPHRARPLQPHGRRHGRGRRTGLPARARATGRGLATAAVRELRALAGASLGLSRVWADTDVHNTASRAVLARAGFGPGVPVDREGKPALRHVRVL</sequence>
<gene>
    <name evidence="3" type="ORF">RM698_31795</name>
</gene>
<dbReference type="Gene3D" id="3.40.630.30">
    <property type="match status" value="1"/>
</dbReference>
<accession>A0ABU2RA85</accession>
<evidence type="ECO:0000256" key="1">
    <source>
        <dbReference type="SAM" id="MobiDB-lite"/>
    </source>
</evidence>
<protein>
    <submittedName>
        <fullName evidence="3">GNAT family protein</fullName>
        <ecNumber evidence="3">2.-.-.-</ecNumber>
    </submittedName>
</protein>
<feature type="compositionally biased region" description="Basic residues" evidence="1">
    <location>
        <begin position="40"/>
        <end position="64"/>
    </location>
</feature>
<dbReference type="GO" id="GO:0016740">
    <property type="term" value="F:transferase activity"/>
    <property type="evidence" value="ECO:0007669"/>
    <property type="project" value="UniProtKB-KW"/>
</dbReference>
<evidence type="ECO:0000259" key="2">
    <source>
        <dbReference type="Pfam" id="PF13302"/>
    </source>
</evidence>
<dbReference type="InterPro" id="IPR016181">
    <property type="entry name" value="Acyl_CoA_acyltransferase"/>
</dbReference>
<dbReference type="Pfam" id="PF13302">
    <property type="entry name" value="Acetyltransf_3"/>
    <property type="match status" value="1"/>
</dbReference>
<dbReference type="EMBL" id="JAVRET010000158">
    <property type="protein sequence ID" value="MDT0413601.1"/>
    <property type="molecule type" value="Genomic_DNA"/>
</dbReference>
<organism evidence="3 4">
    <name type="scientific">Streptomyces evansiae</name>
    <dbReference type="NCBI Taxonomy" id="3075535"/>
    <lineage>
        <taxon>Bacteria</taxon>
        <taxon>Bacillati</taxon>
        <taxon>Actinomycetota</taxon>
        <taxon>Actinomycetes</taxon>
        <taxon>Kitasatosporales</taxon>
        <taxon>Streptomycetaceae</taxon>
        <taxon>Streptomyces</taxon>
    </lineage>
</organism>
<keyword evidence="4" id="KW-1185">Reference proteome</keyword>
<evidence type="ECO:0000313" key="3">
    <source>
        <dbReference type="EMBL" id="MDT0413601.1"/>
    </source>
</evidence>
<feature type="compositionally biased region" description="Basic residues" evidence="1">
    <location>
        <begin position="12"/>
        <end position="32"/>
    </location>
</feature>
<evidence type="ECO:0000313" key="4">
    <source>
        <dbReference type="Proteomes" id="UP001183610"/>
    </source>
</evidence>
<dbReference type="EC" id="2.-.-.-" evidence="3"/>
<comment type="caution">
    <text evidence="3">The sequence shown here is derived from an EMBL/GenBank/DDBJ whole genome shotgun (WGS) entry which is preliminary data.</text>
</comment>
<proteinExistence type="predicted"/>
<feature type="region of interest" description="Disordered" evidence="1">
    <location>
        <begin position="1"/>
        <end position="76"/>
    </location>
</feature>